<dbReference type="Proteomes" id="UP000800038">
    <property type="component" value="Unassembled WGS sequence"/>
</dbReference>
<dbReference type="EMBL" id="ML976017">
    <property type="protein sequence ID" value="KAF1944321.1"/>
    <property type="molecule type" value="Genomic_DNA"/>
</dbReference>
<evidence type="ECO:0008006" key="4">
    <source>
        <dbReference type="Google" id="ProtNLM"/>
    </source>
</evidence>
<dbReference type="OrthoDB" id="4790878at2759"/>
<proteinExistence type="predicted"/>
<dbReference type="InterPro" id="IPR038883">
    <property type="entry name" value="AN11006-like"/>
</dbReference>
<reference evidence="2" key="1">
    <citation type="journal article" date="2020" name="Stud. Mycol.">
        <title>101 Dothideomycetes genomes: a test case for predicting lifestyles and emergence of pathogens.</title>
        <authorList>
            <person name="Haridas S."/>
            <person name="Albert R."/>
            <person name="Binder M."/>
            <person name="Bloem J."/>
            <person name="Labutti K."/>
            <person name="Salamov A."/>
            <person name="Andreopoulos B."/>
            <person name="Baker S."/>
            <person name="Barry K."/>
            <person name="Bills G."/>
            <person name="Bluhm B."/>
            <person name="Cannon C."/>
            <person name="Castanera R."/>
            <person name="Culley D."/>
            <person name="Daum C."/>
            <person name="Ezra D."/>
            <person name="Gonzalez J."/>
            <person name="Henrissat B."/>
            <person name="Kuo A."/>
            <person name="Liang C."/>
            <person name="Lipzen A."/>
            <person name="Lutzoni F."/>
            <person name="Magnuson J."/>
            <person name="Mondo S."/>
            <person name="Nolan M."/>
            <person name="Ohm R."/>
            <person name="Pangilinan J."/>
            <person name="Park H.-J."/>
            <person name="Ramirez L."/>
            <person name="Alfaro M."/>
            <person name="Sun H."/>
            <person name="Tritt A."/>
            <person name="Yoshinaga Y."/>
            <person name="Zwiers L.-H."/>
            <person name="Turgeon B."/>
            <person name="Goodwin S."/>
            <person name="Spatafora J."/>
            <person name="Crous P."/>
            <person name="Grigoriev I."/>
        </authorList>
    </citation>
    <scope>NUCLEOTIDE SEQUENCE</scope>
    <source>
        <strain evidence="2">CBS 161.51</strain>
    </source>
</reference>
<gene>
    <name evidence="2" type="ORF">EJ02DRAFT_98722</name>
</gene>
<evidence type="ECO:0000256" key="1">
    <source>
        <dbReference type="SAM" id="MobiDB-lite"/>
    </source>
</evidence>
<keyword evidence="3" id="KW-1185">Reference proteome</keyword>
<evidence type="ECO:0000313" key="2">
    <source>
        <dbReference type="EMBL" id="KAF1944321.1"/>
    </source>
</evidence>
<accession>A0A6A5SUZ0</accession>
<feature type="region of interest" description="Disordered" evidence="1">
    <location>
        <begin position="12"/>
        <end position="37"/>
    </location>
</feature>
<organism evidence="2 3">
    <name type="scientific">Clathrospora elynae</name>
    <dbReference type="NCBI Taxonomy" id="706981"/>
    <lineage>
        <taxon>Eukaryota</taxon>
        <taxon>Fungi</taxon>
        <taxon>Dikarya</taxon>
        <taxon>Ascomycota</taxon>
        <taxon>Pezizomycotina</taxon>
        <taxon>Dothideomycetes</taxon>
        <taxon>Pleosporomycetidae</taxon>
        <taxon>Pleosporales</taxon>
        <taxon>Diademaceae</taxon>
        <taxon>Clathrospora</taxon>
    </lineage>
</organism>
<protein>
    <recommendedName>
        <fullName evidence="4">F-box domain-containing protein</fullName>
    </recommendedName>
</protein>
<evidence type="ECO:0000313" key="3">
    <source>
        <dbReference type="Proteomes" id="UP000800038"/>
    </source>
</evidence>
<dbReference type="PANTHER" id="PTHR42085">
    <property type="entry name" value="F-BOX DOMAIN-CONTAINING PROTEIN"/>
    <property type="match status" value="1"/>
</dbReference>
<dbReference type="AlphaFoldDB" id="A0A6A5SUZ0"/>
<dbReference type="PANTHER" id="PTHR42085:SF1">
    <property type="entry name" value="F-BOX DOMAIN-CONTAINING PROTEIN"/>
    <property type="match status" value="1"/>
</dbReference>
<name>A0A6A5SUZ0_9PLEO</name>
<sequence>MLLRALKSLKLTPGNRGAPATTLQPSGKGGTSDMQARGLPAQGSLQGFPFLRLPGELRNRICEYSLTTTEVLQFTEHRGKARLLDPANKVKDFNKLKYVCRQLYKETAGLEVKFNTVVIRFDFSSSPKREPARIFGTFLTTCAPSKVSWFADIILKSSHSGHNLNDLLEPASHIFPVATFCRMNPHVKIRYIPGGFEYKTYSIHHFLGAGHFINRTIRQQHVVLTYGTYGFEKFVTDRYTDARGIALRGVPNFKIWPAIEDGVDFATLVNTDELRVWVEDMQAWATEGI</sequence>